<organism evidence="1 2">
    <name type="scientific">Lacrimispora defluvii</name>
    <dbReference type="NCBI Taxonomy" id="2719233"/>
    <lineage>
        <taxon>Bacteria</taxon>
        <taxon>Bacillati</taxon>
        <taxon>Bacillota</taxon>
        <taxon>Clostridia</taxon>
        <taxon>Lachnospirales</taxon>
        <taxon>Lachnospiraceae</taxon>
        <taxon>Lacrimispora</taxon>
    </lineage>
</organism>
<sequence>MRLLFEDDKAYRMAVVDNVTGGRPYLRFYGETAASQKPYKYLQSYTPTANDKVLVARVAKTYVILGKVV</sequence>
<keyword evidence="2" id="KW-1185">Reference proteome</keyword>
<protein>
    <submittedName>
        <fullName evidence="1">Uncharacterized protein</fullName>
    </submittedName>
</protein>
<gene>
    <name evidence="1" type="ORF">G9470_22045</name>
</gene>
<comment type="caution">
    <text evidence="1">The sequence shown here is derived from an EMBL/GenBank/DDBJ whole genome shotgun (WGS) entry which is preliminary data.</text>
</comment>
<evidence type="ECO:0000313" key="2">
    <source>
        <dbReference type="Proteomes" id="UP000539052"/>
    </source>
</evidence>
<dbReference type="EMBL" id="JAAOXG010000059">
    <property type="protein sequence ID" value="NNJ32450.1"/>
    <property type="molecule type" value="Genomic_DNA"/>
</dbReference>
<evidence type="ECO:0000313" key="1">
    <source>
        <dbReference type="EMBL" id="NNJ32450.1"/>
    </source>
</evidence>
<dbReference type="Proteomes" id="UP000539052">
    <property type="component" value="Unassembled WGS sequence"/>
</dbReference>
<accession>A0ABX1VYG4</accession>
<proteinExistence type="predicted"/>
<reference evidence="1 2" key="1">
    <citation type="submission" date="2020-03" db="EMBL/GenBank/DDBJ databases">
        <title>Genome Sequence of industrial isolate, B5A.</title>
        <authorList>
            <person name="Sharma S."/>
            <person name="Patil P.B."/>
            <person name="Korpole S."/>
        </authorList>
    </citation>
    <scope>NUCLEOTIDE SEQUENCE [LARGE SCALE GENOMIC DNA]</scope>
    <source>
        <strain evidence="1 2">PI-S10-B5A</strain>
    </source>
</reference>
<name>A0ABX1VYG4_9FIRM</name>